<gene>
    <name evidence="2" type="ORF">GCM10009533_30710</name>
</gene>
<dbReference type="SUPFAM" id="SSF51556">
    <property type="entry name" value="Metallo-dependent hydrolases"/>
    <property type="match status" value="1"/>
</dbReference>
<evidence type="ECO:0000313" key="2">
    <source>
        <dbReference type="EMBL" id="GAA0529337.1"/>
    </source>
</evidence>
<feature type="domain" description="Amidohydrolase 3" evidence="1">
    <location>
        <begin position="59"/>
        <end position="544"/>
    </location>
</feature>
<proteinExistence type="predicted"/>
<dbReference type="Pfam" id="PF07969">
    <property type="entry name" value="Amidohydro_3"/>
    <property type="match status" value="1"/>
</dbReference>
<reference evidence="2 3" key="1">
    <citation type="journal article" date="2019" name="Int. J. Syst. Evol. Microbiol.">
        <title>The Global Catalogue of Microorganisms (GCM) 10K type strain sequencing project: providing services to taxonomists for standard genome sequencing and annotation.</title>
        <authorList>
            <consortium name="The Broad Institute Genomics Platform"/>
            <consortium name="The Broad Institute Genome Sequencing Center for Infectious Disease"/>
            <person name="Wu L."/>
            <person name="Ma J."/>
        </authorList>
    </citation>
    <scope>NUCLEOTIDE SEQUENCE [LARGE SCALE GENOMIC DNA]</scope>
    <source>
        <strain evidence="2 3">JCM 10303</strain>
    </source>
</reference>
<dbReference type="Gene3D" id="2.30.40.10">
    <property type="entry name" value="Urease, subunit C, domain 1"/>
    <property type="match status" value="1"/>
</dbReference>
<evidence type="ECO:0000313" key="3">
    <source>
        <dbReference type="Proteomes" id="UP001500729"/>
    </source>
</evidence>
<dbReference type="Proteomes" id="UP001500729">
    <property type="component" value="Unassembled WGS sequence"/>
</dbReference>
<dbReference type="EMBL" id="BAAAGS010000018">
    <property type="protein sequence ID" value="GAA0529337.1"/>
    <property type="molecule type" value="Genomic_DNA"/>
</dbReference>
<dbReference type="InterPro" id="IPR033932">
    <property type="entry name" value="YtcJ-like"/>
</dbReference>
<dbReference type="InterPro" id="IPR013108">
    <property type="entry name" value="Amidohydro_3"/>
</dbReference>
<dbReference type="CDD" id="cd01300">
    <property type="entry name" value="YtcJ_like"/>
    <property type="match status" value="1"/>
</dbReference>
<dbReference type="Gene3D" id="3.20.20.140">
    <property type="entry name" value="Metal-dependent hydrolases"/>
    <property type="match status" value="1"/>
</dbReference>
<accession>A0ABN1CYF7</accession>
<protein>
    <submittedName>
        <fullName evidence="2">Amidohydrolase</fullName>
    </submittedName>
</protein>
<dbReference type="SUPFAM" id="SSF51338">
    <property type="entry name" value="Composite domain of metallo-dependent hydrolases"/>
    <property type="match status" value="1"/>
</dbReference>
<dbReference type="Gene3D" id="3.10.310.70">
    <property type="match status" value="1"/>
</dbReference>
<dbReference type="InterPro" id="IPR032466">
    <property type="entry name" value="Metal_Hydrolase"/>
</dbReference>
<evidence type="ECO:0000259" key="1">
    <source>
        <dbReference type="Pfam" id="PF07969"/>
    </source>
</evidence>
<organism evidence="2 3">
    <name type="scientific">Saccharopolyspora erythraea</name>
    <name type="common">Streptomyces erythraeus</name>
    <dbReference type="NCBI Taxonomy" id="1836"/>
    <lineage>
        <taxon>Bacteria</taxon>
        <taxon>Bacillati</taxon>
        <taxon>Actinomycetota</taxon>
        <taxon>Actinomycetes</taxon>
        <taxon>Pseudonocardiales</taxon>
        <taxon>Pseudonocardiaceae</taxon>
        <taxon>Saccharopolyspora</taxon>
    </lineage>
</organism>
<name>A0ABN1CYF7_SACER</name>
<dbReference type="PANTHER" id="PTHR22642:SF2">
    <property type="entry name" value="PROTEIN LONG AFTER FAR-RED 3"/>
    <property type="match status" value="1"/>
</dbReference>
<dbReference type="PANTHER" id="PTHR22642">
    <property type="entry name" value="IMIDAZOLONEPROPIONASE"/>
    <property type="match status" value="1"/>
</dbReference>
<keyword evidence="3" id="KW-1185">Reference proteome</keyword>
<dbReference type="InterPro" id="IPR011059">
    <property type="entry name" value="Metal-dep_hydrolase_composite"/>
</dbReference>
<comment type="caution">
    <text evidence="2">The sequence shown here is derived from an EMBL/GenBank/DDBJ whole genome shotgun (WGS) entry which is preliminary data.</text>
</comment>
<sequence length="551" mass="58562">MVGNAQRQVLVTAERIVTAADGRASPYASGPRPALLLLGERVVATGDLDALRKRAPEAELVDLGAATVVPGFNDAHQHLTMTAANLRGVDLSTADSAGELLGALRERARSADPGEWVLGTRYDHGRATGGTPLTRWDLDELGSSHPVLLINVGAHWGVLNSAGLRAAGLSDDSEDPVGGELVRDAAGRLTGVVHEQALFDLAYPSLARRPTVLPRQDVESGLRHLEQTFRALNAAGITSVGDAMVGPDELALLQEARGRGRLTARVNALLTYPHVDTFHAAGLRTGFGDHWLRVGGVKAFADGAVAGGTCLVEQPFEGTEDHGIQTLSQDELEELALRVHGAGSRLAIHANGDRAIRHVLTALERARERTPRPGLKHRIEHCSIVDDDILARMTALDAIAVPFGSYVAFHGDKLLDYYGADRLERMFAHRALLDAGVAVAGSSDFPCGPYEPLVALASCVTRQSTAGRTSGRVLGGSQRITPLEALGLYTTGSAHASGEAEHKGRLLPGYLADFAVLSEDPLEADPHRLPGVQVLQTWVGGRPVWRQDDPS</sequence>